<organism evidence="8 9">
    <name type="scientific">Bos mutus grunniens</name>
    <name type="common">Wild yak</name>
    <name type="synonym">Bos grunniens</name>
    <dbReference type="NCBI Taxonomy" id="30521"/>
    <lineage>
        <taxon>Eukaryota</taxon>
        <taxon>Metazoa</taxon>
        <taxon>Chordata</taxon>
        <taxon>Craniata</taxon>
        <taxon>Vertebrata</taxon>
        <taxon>Euteleostomi</taxon>
        <taxon>Mammalia</taxon>
        <taxon>Eutheria</taxon>
        <taxon>Laurasiatheria</taxon>
        <taxon>Artiodactyla</taxon>
        <taxon>Ruminantia</taxon>
        <taxon>Pecora</taxon>
        <taxon>Bovidae</taxon>
        <taxon>Bovinae</taxon>
        <taxon>Bos</taxon>
    </lineage>
</organism>
<dbReference type="Pfam" id="PF00410">
    <property type="entry name" value="Ribosomal_S8"/>
    <property type="match status" value="1"/>
</dbReference>
<dbReference type="GO" id="GO:1990904">
    <property type="term" value="C:ribonucleoprotein complex"/>
    <property type="evidence" value="ECO:0007669"/>
    <property type="project" value="UniProtKB-KW"/>
</dbReference>
<evidence type="ECO:0000256" key="5">
    <source>
        <dbReference type="ARBA" id="ARBA00035422"/>
    </source>
</evidence>
<dbReference type="GO" id="GO:0005840">
    <property type="term" value="C:ribosome"/>
    <property type="evidence" value="ECO:0007669"/>
    <property type="project" value="UniProtKB-KW"/>
</dbReference>
<protein>
    <recommendedName>
        <fullName evidence="4">Small ribosomal subunit protein uS8</fullName>
    </recommendedName>
    <alternativeName>
        <fullName evidence="5">40S ribosomal protein S15a</fullName>
    </alternativeName>
</protein>
<keyword evidence="9" id="KW-1185">Reference proteome</keyword>
<evidence type="ECO:0000256" key="7">
    <source>
        <dbReference type="SAM" id="MobiDB-lite"/>
    </source>
</evidence>
<feature type="region of interest" description="Disordered" evidence="7">
    <location>
        <begin position="58"/>
        <end position="100"/>
    </location>
</feature>
<dbReference type="Proteomes" id="UP000694520">
    <property type="component" value="Chromosome 23"/>
</dbReference>
<dbReference type="Gene3D" id="3.30.1490.10">
    <property type="match status" value="1"/>
</dbReference>
<sequence>MPDSFVTPWTVAHQAPLSMGFPRQEYWNGLPFPSPRDLHDQGIKFMSPALAGGFFTPEPPGKLEISHTNKTEHSNHKKSREGAKACDSNPSRERKAVSLSPTLPPPLSHLCLSLSLSLSVCYSKSHLISPRFDVQLKDLEKWQNNLLPSRQFGFIVLTTSAGIMDHEEARRKHTGGKILGFFF</sequence>
<reference evidence="8" key="3">
    <citation type="submission" date="2025-09" db="UniProtKB">
        <authorList>
            <consortium name="Ensembl"/>
        </authorList>
    </citation>
    <scope>IDENTIFICATION</scope>
</reference>
<dbReference type="InterPro" id="IPR000630">
    <property type="entry name" value="Ribosomal_uS8"/>
</dbReference>
<dbReference type="GO" id="GO:0003735">
    <property type="term" value="F:structural constituent of ribosome"/>
    <property type="evidence" value="ECO:0007669"/>
    <property type="project" value="InterPro"/>
</dbReference>
<evidence type="ECO:0000256" key="4">
    <source>
        <dbReference type="ARBA" id="ARBA00035258"/>
    </source>
</evidence>
<keyword evidence="3 6" id="KW-0687">Ribonucleoprotein</keyword>
<dbReference type="GO" id="GO:0006412">
    <property type="term" value="P:translation"/>
    <property type="evidence" value="ECO:0007669"/>
    <property type="project" value="InterPro"/>
</dbReference>
<dbReference type="FunFam" id="3.30.1490.10:FF:000002">
    <property type="entry name" value="40S ribosomal protein S15a"/>
    <property type="match status" value="1"/>
</dbReference>
<evidence type="ECO:0000256" key="3">
    <source>
        <dbReference type="ARBA" id="ARBA00023274"/>
    </source>
</evidence>
<dbReference type="InterPro" id="IPR035987">
    <property type="entry name" value="Ribosomal_uS8_sf"/>
</dbReference>
<reference evidence="8" key="2">
    <citation type="submission" date="2025-08" db="UniProtKB">
        <authorList>
            <consortium name="Ensembl"/>
        </authorList>
    </citation>
    <scope>IDENTIFICATION</scope>
</reference>
<dbReference type="InterPro" id="IPR047863">
    <property type="entry name" value="Ribosomal_uS8_CS"/>
</dbReference>
<dbReference type="AlphaFoldDB" id="A0A8B9XRY8"/>
<feature type="compositionally biased region" description="Basic and acidic residues" evidence="7">
    <location>
        <begin position="64"/>
        <end position="96"/>
    </location>
</feature>
<dbReference type="Ensembl" id="ENSBGRT00000030892.1">
    <property type="protein sequence ID" value="ENSBGRP00000026767.1"/>
    <property type="gene ID" value="ENSBGRG00000016831.1"/>
</dbReference>
<dbReference type="SUPFAM" id="SSF56047">
    <property type="entry name" value="Ribosomal protein S8"/>
    <property type="match status" value="1"/>
</dbReference>
<name>A0A8B9XRY8_BOSMU</name>
<keyword evidence="2 6" id="KW-0689">Ribosomal protein</keyword>
<evidence type="ECO:0000256" key="6">
    <source>
        <dbReference type="RuleBase" id="RU003660"/>
    </source>
</evidence>
<proteinExistence type="inferred from homology"/>
<dbReference type="PANTHER" id="PTHR11758">
    <property type="entry name" value="40S RIBOSOMAL PROTEIN S15A"/>
    <property type="match status" value="1"/>
</dbReference>
<evidence type="ECO:0000313" key="8">
    <source>
        <dbReference type="Ensembl" id="ENSBGRP00000026767.1"/>
    </source>
</evidence>
<comment type="similarity">
    <text evidence="1 6">Belongs to the universal ribosomal protein uS8 family.</text>
</comment>
<dbReference type="PROSITE" id="PS00053">
    <property type="entry name" value="RIBOSOMAL_S8"/>
    <property type="match status" value="1"/>
</dbReference>
<evidence type="ECO:0000256" key="1">
    <source>
        <dbReference type="ARBA" id="ARBA00006471"/>
    </source>
</evidence>
<accession>A0A8B9XRY8</accession>
<evidence type="ECO:0000256" key="2">
    <source>
        <dbReference type="ARBA" id="ARBA00022980"/>
    </source>
</evidence>
<reference evidence="8" key="1">
    <citation type="submission" date="2019-05" db="EMBL/GenBank/DDBJ databases">
        <authorList>
            <person name="Zhang S."/>
            <person name="Liu J."/>
        </authorList>
    </citation>
    <scope>NUCLEOTIDE SEQUENCE [LARGE SCALE GENOMIC DNA]</scope>
</reference>
<dbReference type="GeneTree" id="ENSGT00950000183198"/>
<evidence type="ECO:0000313" key="9">
    <source>
        <dbReference type="Proteomes" id="UP000694520"/>
    </source>
</evidence>